<dbReference type="PANTHER" id="PTHR12697:SF5">
    <property type="entry name" value="DEOXYHYPUSINE HYDROXYLASE"/>
    <property type="match status" value="1"/>
</dbReference>
<dbReference type="SMART" id="SM00567">
    <property type="entry name" value="EZ_HEAT"/>
    <property type="match status" value="6"/>
</dbReference>
<dbReference type="GO" id="GO:0016491">
    <property type="term" value="F:oxidoreductase activity"/>
    <property type="evidence" value="ECO:0007669"/>
    <property type="project" value="TreeGrafter"/>
</dbReference>
<accession>H8I858</accession>
<organism evidence="1 2">
    <name type="scientific">Methanocella conradii (strain DSM 24694 / JCM 17849 / CGMCC 1.5162 / HZ254)</name>
    <dbReference type="NCBI Taxonomy" id="1041930"/>
    <lineage>
        <taxon>Archaea</taxon>
        <taxon>Methanobacteriati</taxon>
        <taxon>Methanobacteriota</taxon>
        <taxon>Stenosarchaea group</taxon>
        <taxon>Methanomicrobia</taxon>
        <taxon>Methanocellales</taxon>
        <taxon>Methanocellaceae</taxon>
        <taxon>Methanocella</taxon>
    </lineage>
</organism>
<dbReference type="Proteomes" id="UP000005233">
    <property type="component" value="Chromosome"/>
</dbReference>
<dbReference type="Pfam" id="PF13646">
    <property type="entry name" value="HEAT_2"/>
    <property type="match status" value="2"/>
</dbReference>
<sequence length="315" mass="34750">MMIESMHSKALSLPHDEMGWRRQTLAREDINARISAVKTLEMRGGRQSINLLAEALKDESYEVRESAYHAICRLGYEAMPEMVRALKDESFYARMYAALAISNMVTKEPDKKYGDDIIDALAQALLDKSIYVRRSAYDALKVLEYNKVFKSLIGSLESPDAGIRLEAIIALGRIGDKRSMKALIRALYDEDANVRKCAIIALGRIRDKKAVSLLSGALSDPDGGVRKEAAKALGSIGGPRAVSSLIQALNDMEPSVRDAAREALSRINKSEMTRSCRTLKGGGRKPGISRICVAIEEALSEYSKERQASLSSFNM</sequence>
<protein>
    <submittedName>
        <fullName evidence="1">HEAT repeat-containing protein</fullName>
    </submittedName>
</protein>
<gene>
    <name evidence="1" type="ordered locus">Mtc_2138</name>
</gene>
<dbReference type="OrthoDB" id="142930at2157"/>
<dbReference type="STRING" id="1041930.Mtc_2138"/>
<dbReference type="eggNOG" id="arCOG02967">
    <property type="taxonomic scope" value="Archaea"/>
</dbReference>
<proteinExistence type="predicted"/>
<reference evidence="1 2" key="1">
    <citation type="journal article" date="2012" name="J. Bacteriol.">
        <title>Complete genome sequence of a thermophilic methanogen, Methanocella conradii HZ254, isolated from Chinese rice field soil.</title>
        <authorList>
            <person name="Lu Z."/>
            <person name="Lu Y."/>
        </authorList>
    </citation>
    <scope>NUCLEOTIDE SEQUENCE [LARGE SCALE GENOMIC DNA]</scope>
    <source>
        <strain evidence="2">DSM 24694 / JCM 17849 / CGMCC 1.5162 / HZ254</strain>
    </source>
</reference>
<name>H8I858_METCZ</name>
<evidence type="ECO:0000313" key="1">
    <source>
        <dbReference type="EMBL" id="AFD00876.1"/>
    </source>
</evidence>
<dbReference type="EMBL" id="CP003243">
    <property type="protein sequence ID" value="AFD00876.1"/>
    <property type="molecule type" value="Genomic_DNA"/>
</dbReference>
<keyword evidence="2" id="KW-1185">Reference proteome</keyword>
<dbReference type="SUPFAM" id="SSF48371">
    <property type="entry name" value="ARM repeat"/>
    <property type="match status" value="1"/>
</dbReference>
<dbReference type="PANTHER" id="PTHR12697">
    <property type="entry name" value="PBS LYASE HEAT-LIKE PROTEIN"/>
    <property type="match status" value="1"/>
</dbReference>
<dbReference type="InterPro" id="IPR016024">
    <property type="entry name" value="ARM-type_fold"/>
</dbReference>
<evidence type="ECO:0000313" key="2">
    <source>
        <dbReference type="Proteomes" id="UP000005233"/>
    </source>
</evidence>
<dbReference type="InterPro" id="IPR004155">
    <property type="entry name" value="PBS_lyase_HEAT"/>
</dbReference>
<dbReference type="SMR" id="H8I858"/>
<dbReference type="HOGENOM" id="CLU_881703_0_0_2"/>
<dbReference type="AlphaFoldDB" id="H8I858"/>
<dbReference type="GeneID" id="11972295"/>
<dbReference type="Gene3D" id="1.25.10.10">
    <property type="entry name" value="Leucine-rich Repeat Variant"/>
    <property type="match status" value="3"/>
</dbReference>
<dbReference type="InterPro" id="IPR011989">
    <property type="entry name" value="ARM-like"/>
</dbReference>
<dbReference type="RefSeq" id="WP_014406707.1">
    <property type="nucleotide sequence ID" value="NC_017034.1"/>
</dbReference>
<dbReference type="KEGG" id="mez:Mtc_2138"/>